<dbReference type="GO" id="GO:0003677">
    <property type="term" value="F:DNA binding"/>
    <property type="evidence" value="ECO:0007669"/>
    <property type="project" value="UniProtKB-KW"/>
</dbReference>
<proteinExistence type="inferred from homology"/>
<evidence type="ECO:0000256" key="1">
    <source>
        <dbReference type="ARBA" id="ARBA00010923"/>
    </source>
</evidence>
<comment type="caution">
    <text evidence="5">The sequence shown here is derived from an EMBL/GenBank/DDBJ whole genome shotgun (WGS) entry which is preliminary data.</text>
</comment>
<comment type="similarity">
    <text evidence="1">Belongs to the type-I restriction system S methylase family.</text>
</comment>
<evidence type="ECO:0000256" key="3">
    <source>
        <dbReference type="ARBA" id="ARBA00023125"/>
    </source>
</evidence>
<evidence type="ECO:0000313" key="6">
    <source>
        <dbReference type="Proteomes" id="UP000051236"/>
    </source>
</evidence>
<dbReference type="InterPro" id="IPR044946">
    <property type="entry name" value="Restrct_endonuc_typeI_TRD_sf"/>
</dbReference>
<reference evidence="5 6" key="1">
    <citation type="journal article" date="2015" name="Genome Announc.">
        <title>Expanding the biotechnology potential of lactobacilli through comparative genomics of 213 strains and associated genera.</title>
        <authorList>
            <person name="Sun Z."/>
            <person name="Harris H.M."/>
            <person name="McCann A."/>
            <person name="Guo C."/>
            <person name="Argimon S."/>
            <person name="Zhang W."/>
            <person name="Yang X."/>
            <person name="Jeffery I.B."/>
            <person name="Cooney J.C."/>
            <person name="Kagawa T.F."/>
            <person name="Liu W."/>
            <person name="Song Y."/>
            <person name="Salvetti E."/>
            <person name="Wrobel A."/>
            <person name="Rasinkangas P."/>
            <person name="Parkhill J."/>
            <person name="Rea M.C."/>
            <person name="O'Sullivan O."/>
            <person name="Ritari J."/>
            <person name="Douillard F.P."/>
            <person name="Paul Ross R."/>
            <person name="Yang R."/>
            <person name="Briner A.E."/>
            <person name="Felis G.E."/>
            <person name="de Vos W.M."/>
            <person name="Barrangou R."/>
            <person name="Klaenhammer T.R."/>
            <person name="Caufield P.W."/>
            <person name="Cui Y."/>
            <person name="Zhang H."/>
            <person name="O'Toole P.W."/>
        </authorList>
    </citation>
    <scope>NUCLEOTIDE SEQUENCE [LARGE SCALE GENOMIC DNA]</scope>
    <source>
        <strain evidence="5 6">DSM 18527</strain>
    </source>
</reference>
<dbReference type="PANTHER" id="PTHR30408:SF12">
    <property type="entry name" value="TYPE I RESTRICTION ENZYME MJAVIII SPECIFICITY SUBUNIT"/>
    <property type="match status" value="1"/>
</dbReference>
<evidence type="ECO:0000256" key="2">
    <source>
        <dbReference type="ARBA" id="ARBA00022747"/>
    </source>
</evidence>
<gene>
    <name evidence="5" type="ORF">FC83_GL001824</name>
</gene>
<dbReference type="GO" id="GO:0009307">
    <property type="term" value="P:DNA restriction-modification system"/>
    <property type="evidence" value="ECO:0007669"/>
    <property type="project" value="UniProtKB-KW"/>
</dbReference>
<keyword evidence="2" id="KW-0680">Restriction system</keyword>
<organism evidence="5 6">
    <name type="scientific">Agrilactobacillus composti DSM 18527 = JCM 14202</name>
    <dbReference type="NCBI Taxonomy" id="1423734"/>
    <lineage>
        <taxon>Bacteria</taxon>
        <taxon>Bacillati</taxon>
        <taxon>Bacillota</taxon>
        <taxon>Bacilli</taxon>
        <taxon>Lactobacillales</taxon>
        <taxon>Lactobacillaceae</taxon>
        <taxon>Agrilactobacillus</taxon>
    </lineage>
</organism>
<dbReference type="Gene3D" id="3.90.220.20">
    <property type="entry name" value="DNA methylase specificity domains"/>
    <property type="match status" value="2"/>
</dbReference>
<feature type="domain" description="Type I restriction modification DNA specificity" evidence="4">
    <location>
        <begin position="21"/>
        <end position="194"/>
    </location>
</feature>
<dbReference type="STRING" id="1423734.FC83_GL001824"/>
<dbReference type="InterPro" id="IPR000055">
    <property type="entry name" value="Restrct_endonuc_typeI_TRD"/>
</dbReference>
<dbReference type="EMBL" id="AZGA01000088">
    <property type="protein sequence ID" value="KRM30688.1"/>
    <property type="molecule type" value="Genomic_DNA"/>
</dbReference>
<dbReference type="CDD" id="cd17286">
    <property type="entry name" value="RMtype1_S_Lla161ORF747P_TRD1-CR1_like"/>
    <property type="match status" value="1"/>
</dbReference>
<dbReference type="Gene3D" id="1.10.287.1120">
    <property type="entry name" value="Bipartite methylase S protein"/>
    <property type="match status" value="1"/>
</dbReference>
<evidence type="ECO:0000259" key="4">
    <source>
        <dbReference type="Pfam" id="PF01420"/>
    </source>
</evidence>
<dbReference type="Proteomes" id="UP000051236">
    <property type="component" value="Unassembled WGS sequence"/>
</dbReference>
<keyword evidence="6" id="KW-1185">Reference proteome</keyword>
<dbReference type="InterPro" id="IPR052021">
    <property type="entry name" value="Type-I_RS_S_subunit"/>
</dbReference>
<protein>
    <submittedName>
        <fullName evidence="5">Type I R M system specificity subunit</fullName>
    </submittedName>
</protein>
<dbReference type="SUPFAM" id="SSF116734">
    <property type="entry name" value="DNA methylase specificity domain"/>
    <property type="match status" value="2"/>
</dbReference>
<sequence length="413" mass="47011">MTNKDESQRKVPKLRFKGFHDDWEQRKLERLGKIVTGSTPATSIREYYDGCFAFVSPADIQDNRFVESTKTTLTQAGFKRGRQLPSGASLFVSIGSTIGKVGQLKVSATTNQQINALINNSDTDSDFVYSLLEHSSDRLRRFSATQAVPILNKKSFSELRVSTPCLDEQIKIGRLFLVLDNTIALHQRKLELLKKLKQGYLQKLFPQDGRKVPQLRFAQFSDDWEKRKLSEFLTPSSDRNNAGKYDQDNILAASLGTELVKKHIFFGLRSTEKSVKSYYIVYPGDVIYTKSPIKGYPNGIVRTNKGVHGIVPSLYCVYHSTHEVNPSIIQVYFEDKYRLDAYLYPLVNVGARNNVNITNSGFLEGYICVSTDIKEQNEVVDIIELVNDNIALYHQKIKFLTKLKQGYLNNLFF</sequence>
<evidence type="ECO:0000313" key="5">
    <source>
        <dbReference type="EMBL" id="KRM30688.1"/>
    </source>
</evidence>
<dbReference type="PATRIC" id="fig|1423734.3.peg.1843"/>
<dbReference type="eggNOG" id="COG0732">
    <property type="taxonomic scope" value="Bacteria"/>
</dbReference>
<dbReference type="Pfam" id="PF01420">
    <property type="entry name" value="Methylase_S"/>
    <property type="match status" value="1"/>
</dbReference>
<keyword evidence="3" id="KW-0238">DNA-binding</keyword>
<dbReference type="PANTHER" id="PTHR30408">
    <property type="entry name" value="TYPE-1 RESTRICTION ENZYME ECOKI SPECIFICITY PROTEIN"/>
    <property type="match status" value="1"/>
</dbReference>
<name>A0A0R1XKG7_9LACO</name>
<accession>A0A0R1XKG7</accession>
<dbReference type="AlphaFoldDB" id="A0A0R1XKG7"/>
<dbReference type="RefSeq" id="WP_057003060.1">
    <property type="nucleotide sequence ID" value="NZ_AZGA01000088.1"/>
</dbReference>